<dbReference type="EMBL" id="BAABCW010000020">
    <property type="protein sequence ID" value="GAA3518637.1"/>
    <property type="molecule type" value="Genomic_DNA"/>
</dbReference>
<evidence type="ECO:0000313" key="1">
    <source>
        <dbReference type="EMBL" id="GAA3518637.1"/>
    </source>
</evidence>
<dbReference type="RefSeq" id="WP_344929802.1">
    <property type="nucleotide sequence ID" value="NZ_BAABCW010000020.1"/>
</dbReference>
<proteinExistence type="predicted"/>
<accession>A0ABP6UQX0</accession>
<protein>
    <recommendedName>
        <fullName evidence="3">EF-hand domain-containing protein</fullName>
    </recommendedName>
</protein>
<comment type="caution">
    <text evidence="1">The sequence shown here is derived from an EMBL/GenBank/DDBJ whole genome shotgun (WGS) entry which is preliminary data.</text>
</comment>
<dbReference type="Proteomes" id="UP001500459">
    <property type="component" value="Unassembled WGS sequence"/>
</dbReference>
<gene>
    <name evidence="1" type="ORF">GCM10022393_35940</name>
</gene>
<sequence length="72" mass="8564">MQTLAPYDNYTGKYVRDYKYTTGSVEEGFSKLDFKEDKKIERKEARGSLRTDFDIKDKDSFISLQDLKNRRL</sequence>
<reference evidence="2" key="1">
    <citation type="journal article" date="2019" name="Int. J. Syst. Evol. Microbiol.">
        <title>The Global Catalogue of Microorganisms (GCM) 10K type strain sequencing project: providing services to taxonomists for standard genome sequencing and annotation.</title>
        <authorList>
            <consortium name="The Broad Institute Genomics Platform"/>
            <consortium name="The Broad Institute Genome Sequencing Center for Infectious Disease"/>
            <person name="Wu L."/>
            <person name="Ma J."/>
        </authorList>
    </citation>
    <scope>NUCLEOTIDE SEQUENCE [LARGE SCALE GENOMIC DNA]</scope>
    <source>
        <strain evidence="2">JCM 17106</strain>
    </source>
</reference>
<keyword evidence="2" id="KW-1185">Reference proteome</keyword>
<organism evidence="1 2">
    <name type="scientific">Aquimarina addita</name>
    <dbReference type="NCBI Taxonomy" id="870485"/>
    <lineage>
        <taxon>Bacteria</taxon>
        <taxon>Pseudomonadati</taxon>
        <taxon>Bacteroidota</taxon>
        <taxon>Flavobacteriia</taxon>
        <taxon>Flavobacteriales</taxon>
        <taxon>Flavobacteriaceae</taxon>
        <taxon>Aquimarina</taxon>
    </lineage>
</organism>
<name>A0ABP6UQX0_9FLAO</name>
<evidence type="ECO:0000313" key="2">
    <source>
        <dbReference type="Proteomes" id="UP001500459"/>
    </source>
</evidence>
<evidence type="ECO:0008006" key="3">
    <source>
        <dbReference type="Google" id="ProtNLM"/>
    </source>
</evidence>